<dbReference type="EC" id="7.1.1.2" evidence="2"/>
<evidence type="ECO:0000256" key="6">
    <source>
        <dbReference type="ARBA" id="ARBA00049551"/>
    </source>
</evidence>
<reference evidence="9" key="1">
    <citation type="submission" date="2023-03" db="EMBL/GenBank/DDBJ databases">
        <authorList>
            <person name="Steffen K."/>
            <person name="Cardenas P."/>
        </authorList>
    </citation>
    <scope>NUCLEOTIDE SEQUENCE</scope>
</reference>
<dbReference type="GO" id="GO:0042773">
    <property type="term" value="P:ATP synthesis coupled electron transport"/>
    <property type="evidence" value="ECO:0007669"/>
    <property type="project" value="InterPro"/>
</dbReference>
<dbReference type="InterPro" id="IPR001750">
    <property type="entry name" value="ND/Mrp_TM"/>
</dbReference>
<evidence type="ECO:0000256" key="5">
    <source>
        <dbReference type="ARBA" id="ARBA00023136"/>
    </source>
</evidence>
<feature type="transmembrane region" description="Helical" evidence="7">
    <location>
        <begin position="34"/>
        <end position="55"/>
    </location>
</feature>
<dbReference type="EMBL" id="CASHTH010000293">
    <property type="protein sequence ID" value="CAI7997074.1"/>
    <property type="molecule type" value="Genomic_DNA"/>
</dbReference>
<comment type="catalytic activity">
    <reaction evidence="6">
        <text>a ubiquinone + NADH + 5 H(+)(in) = a ubiquinol + NAD(+) + 4 H(+)(out)</text>
        <dbReference type="Rhea" id="RHEA:29091"/>
        <dbReference type="Rhea" id="RHEA-COMP:9565"/>
        <dbReference type="Rhea" id="RHEA-COMP:9566"/>
        <dbReference type="ChEBI" id="CHEBI:15378"/>
        <dbReference type="ChEBI" id="CHEBI:16389"/>
        <dbReference type="ChEBI" id="CHEBI:17976"/>
        <dbReference type="ChEBI" id="CHEBI:57540"/>
        <dbReference type="ChEBI" id="CHEBI:57945"/>
        <dbReference type="EC" id="7.1.1.2"/>
    </reaction>
</comment>
<feature type="domain" description="NADH:quinone oxidoreductase/Mrp antiporter transmembrane" evidence="8">
    <location>
        <begin position="132"/>
        <end position="439"/>
    </location>
</feature>
<comment type="subcellular location">
    <subcellularLocation>
        <location evidence="1">Membrane</location>
        <topology evidence="1">Multi-pass membrane protein</topology>
    </subcellularLocation>
</comment>
<feature type="transmembrane region" description="Helical" evidence="7">
    <location>
        <begin position="387"/>
        <end position="419"/>
    </location>
</feature>
<feature type="transmembrane region" description="Helical" evidence="7">
    <location>
        <begin position="6"/>
        <end position="27"/>
    </location>
</feature>
<dbReference type="NCBIfam" id="TIGR01770">
    <property type="entry name" value="NDH_I_N"/>
    <property type="match status" value="1"/>
</dbReference>
<feature type="transmembrane region" description="Helical" evidence="7">
    <location>
        <begin position="251"/>
        <end position="272"/>
    </location>
</feature>
<dbReference type="Proteomes" id="UP001174909">
    <property type="component" value="Unassembled WGS sequence"/>
</dbReference>
<keyword evidence="3 7" id="KW-0812">Transmembrane</keyword>
<dbReference type="InterPro" id="IPR010096">
    <property type="entry name" value="NADH-Q_OxRdtase_suN/2"/>
</dbReference>
<evidence type="ECO:0000256" key="3">
    <source>
        <dbReference type="ARBA" id="ARBA00022692"/>
    </source>
</evidence>
<gene>
    <name evidence="9" type="ORF">GBAR_LOCUS2042</name>
</gene>
<keyword evidence="4 7" id="KW-1133">Transmembrane helix</keyword>
<dbReference type="Pfam" id="PF00361">
    <property type="entry name" value="Proton_antipo_M"/>
    <property type="match status" value="1"/>
</dbReference>
<evidence type="ECO:0000313" key="9">
    <source>
        <dbReference type="EMBL" id="CAI7997074.1"/>
    </source>
</evidence>
<evidence type="ECO:0000256" key="1">
    <source>
        <dbReference type="ARBA" id="ARBA00004141"/>
    </source>
</evidence>
<dbReference type="GO" id="GO:0008137">
    <property type="term" value="F:NADH dehydrogenase (ubiquinone) activity"/>
    <property type="evidence" value="ECO:0007669"/>
    <property type="project" value="UniProtKB-EC"/>
</dbReference>
<feature type="transmembrane region" description="Helical" evidence="7">
    <location>
        <begin position="284"/>
        <end position="304"/>
    </location>
</feature>
<dbReference type="GO" id="GO:0016020">
    <property type="term" value="C:membrane"/>
    <property type="evidence" value="ECO:0007669"/>
    <property type="project" value="UniProtKB-SubCell"/>
</dbReference>
<feature type="transmembrane region" description="Helical" evidence="7">
    <location>
        <begin position="311"/>
        <end position="333"/>
    </location>
</feature>
<feature type="transmembrane region" description="Helical" evidence="7">
    <location>
        <begin position="466"/>
        <end position="484"/>
    </location>
</feature>
<proteinExistence type="inferred from homology"/>
<comment type="caution">
    <text evidence="9">The sequence shown here is derived from an EMBL/GenBank/DDBJ whole genome shotgun (WGS) entry which is preliminary data.</text>
</comment>
<accession>A0AA35QZG8</accession>
<dbReference type="PANTHER" id="PTHR22773">
    <property type="entry name" value="NADH DEHYDROGENASE"/>
    <property type="match status" value="1"/>
</dbReference>
<evidence type="ECO:0000313" key="10">
    <source>
        <dbReference type="Proteomes" id="UP001174909"/>
    </source>
</evidence>
<evidence type="ECO:0000256" key="2">
    <source>
        <dbReference type="ARBA" id="ARBA00012944"/>
    </source>
</evidence>
<feature type="transmembrane region" description="Helical" evidence="7">
    <location>
        <begin position="167"/>
        <end position="189"/>
    </location>
</feature>
<feature type="transmembrane region" description="Helical" evidence="7">
    <location>
        <begin position="112"/>
        <end position="129"/>
    </location>
</feature>
<feature type="transmembrane region" description="Helical" evidence="7">
    <location>
        <begin position="425"/>
        <end position="445"/>
    </location>
</feature>
<dbReference type="AlphaFoldDB" id="A0AA35QZG8"/>
<sequence length="504" mass="52963">MTAYDLYLVSPYLALAALAMLVIVADLVTRRTGLLVAISFVGLAAPAALSAWQLADLTSSGASQLSAEGSVILYTLSIDRFALFFNFLILAAVGLVVLASNDYVRRMQRLQGEYFGLMLLSATGMMLLAATNELISIYIALELTTLPLAALAAFLPNARSSEAGMKFLIVGAISSAVMLYGMALIYGFTGSTRLDEIAIALATSSQSGALPFGSMAVLLAVVLLLAGFGFKMSAAPFQMWVPDVYEGAPTPVVAFLSVASKAAAFALVLRVFYIGFDALGGDWWVLLAGLAALSMTIGNLVAIAQRNIKRMFGYSTIAHAGYILVGVAAVATVDDESLTFGPSSVLFYLAAYAAANLTAFFAIVCIGNRINSDEIEDYAGMLRRAPFLAIALALALIALIGVPPTSIFMAKIYIFAAAINTGESLMTWLVIIGVVNSVVSAYYYLRVIKVMFLQPAIHTERLGGSWPVNVALGVAALCMIWLGVAPATILGAAEQAAVVLLAGG</sequence>
<keyword evidence="10" id="KW-1185">Reference proteome</keyword>
<evidence type="ECO:0000256" key="4">
    <source>
        <dbReference type="ARBA" id="ARBA00022989"/>
    </source>
</evidence>
<protein>
    <recommendedName>
        <fullName evidence="2">NADH:ubiquinone reductase (H(+)-translocating)</fullName>
        <ecNumber evidence="2">7.1.1.2</ecNumber>
    </recommendedName>
</protein>
<feature type="transmembrane region" description="Helical" evidence="7">
    <location>
        <begin position="345"/>
        <end position="366"/>
    </location>
</feature>
<name>A0AA35QZG8_GEOBA</name>
<evidence type="ECO:0000259" key="8">
    <source>
        <dbReference type="Pfam" id="PF00361"/>
    </source>
</evidence>
<dbReference type="HAMAP" id="MF_00445">
    <property type="entry name" value="NDH1_NuoN_1"/>
    <property type="match status" value="1"/>
</dbReference>
<evidence type="ECO:0000256" key="7">
    <source>
        <dbReference type="SAM" id="Phobius"/>
    </source>
</evidence>
<feature type="transmembrane region" description="Helical" evidence="7">
    <location>
        <begin position="135"/>
        <end position="155"/>
    </location>
</feature>
<organism evidence="9 10">
    <name type="scientific">Geodia barretti</name>
    <name type="common">Barrett's horny sponge</name>
    <dbReference type="NCBI Taxonomy" id="519541"/>
    <lineage>
        <taxon>Eukaryota</taxon>
        <taxon>Metazoa</taxon>
        <taxon>Porifera</taxon>
        <taxon>Demospongiae</taxon>
        <taxon>Heteroscleromorpha</taxon>
        <taxon>Tetractinellida</taxon>
        <taxon>Astrophorina</taxon>
        <taxon>Geodiidae</taxon>
        <taxon>Geodia</taxon>
    </lineage>
</organism>
<feature type="transmembrane region" description="Helical" evidence="7">
    <location>
        <begin position="209"/>
        <end position="230"/>
    </location>
</feature>
<feature type="transmembrane region" description="Helical" evidence="7">
    <location>
        <begin position="81"/>
        <end position="100"/>
    </location>
</feature>
<keyword evidence="5 7" id="KW-0472">Membrane</keyword>